<dbReference type="GO" id="GO:0004519">
    <property type="term" value="F:endonuclease activity"/>
    <property type="evidence" value="ECO:0007669"/>
    <property type="project" value="UniProtKB-KW"/>
</dbReference>
<name>A0A286TVP1_9BACT</name>
<dbReference type="RefSeq" id="WP_096893025.1">
    <property type="nucleotide sequence ID" value="NZ_BAOS01000004.1"/>
</dbReference>
<gene>
    <name evidence="2" type="ORF">SCALIN_C04_0389</name>
</gene>
<proteinExistence type="predicted"/>
<dbReference type="SMART" id="SM00507">
    <property type="entry name" value="HNHc"/>
    <property type="match status" value="1"/>
</dbReference>
<organism evidence="2 3">
    <name type="scientific">Candidatus Scalindua japonica</name>
    <dbReference type="NCBI Taxonomy" id="1284222"/>
    <lineage>
        <taxon>Bacteria</taxon>
        <taxon>Pseudomonadati</taxon>
        <taxon>Planctomycetota</taxon>
        <taxon>Candidatus Brocadiia</taxon>
        <taxon>Candidatus Brocadiales</taxon>
        <taxon>Candidatus Scalinduaceae</taxon>
        <taxon>Candidatus Scalindua</taxon>
    </lineage>
</organism>
<dbReference type="GO" id="GO:0008270">
    <property type="term" value="F:zinc ion binding"/>
    <property type="evidence" value="ECO:0007669"/>
    <property type="project" value="InterPro"/>
</dbReference>
<comment type="caution">
    <text evidence="2">The sequence shown here is derived from an EMBL/GenBank/DDBJ whole genome shotgun (WGS) entry which is preliminary data.</text>
</comment>
<dbReference type="GO" id="GO:0003676">
    <property type="term" value="F:nucleic acid binding"/>
    <property type="evidence" value="ECO:0007669"/>
    <property type="project" value="InterPro"/>
</dbReference>
<sequence length="166" mass="19481">MKDIFKDDFFCYSKKLAFHKKLGKIANILSFGFIGNKKNIQYYSEKYIKSKEDLRKYNELINKADALDNILEETNKLDGVRNSKYTFTNIDNIYNTDYGIDWDLLRDQILQRDNFECQEQDGYCNGSLQAHHIIPLSNGGTNTLTNLITLCKYHHSLKHDHMRNTL</sequence>
<accession>A0A286TVP1</accession>
<keyword evidence="3" id="KW-1185">Reference proteome</keyword>
<dbReference type="AlphaFoldDB" id="A0A286TVP1"/>
<dbReference type="EMBL" id="BAOS01000004">
    <property type="protein sequence ID" value="GAX59901.1"/>
    <property type="molecule type" value="Genomic_DNA"/>
</dbReference>
<dbReference type="InterPro" id="IPR002711">
    <property type="entry name" value="HNH"/>
</dbReference>
<dbReference type="Pfam" id="PF01844">
    <property type="entry name" value="HNH"/>
    <property type="match status" value="1"/>
</dbReference>
<dbReference type="Proteomes" id="UP000218542">
    <property type="component" value="Unassembled WGS sequence"/>
</dbReference>
<dbReference type="OrthoDB" id="5292295at2"/>
<reference evidence="3" key="1">
    <citation type="journal article" date="2017" name="Environ. Microbiol. Rep.">
        <title>Genetic Diversity of Marine Anaerobic Ammonium-Oxidizing Bacteria as Revealed by Genomic and Proteomic Analyses of 'Candidatus Scalindua japonica'.</title>
        <authorList>
            <person name="Oshiki M."/>
            <person name="Mizuto K."/>
            <person name="Kimura Z."/>
            <person name="Kindaichi T."/>
            <person name="Satoh H."/>
            <person name="Okabe S."/>
        </authorList>
    </citation>
    <scope>NUCLEOTIDE SEQUENCE [LARGE SCALE GENOMIC DNA]</scope>
    <source>
        <strain evidence="3">husup-a2</strain>
    </source>
</reference>
<evidence type="ECO:0000313" key="3">
    <source>
        <dbReference type="Proteomes" id="UP000218542"/>
    </source>
</evidence>
<dbReference type="Gene3D" id="1.10.30.50">
    <property type="match status" value="1"/>
</dbReference>
<evidence type="ECO:0000259" key="1">
    <source>
        <dbReference type="SMART" id="SM00507"/>
    </source>
</evidence>
<dbReference type="InterPro" id="IPR003615">
    <property type="entry name" value="HNH_nuc"/>
</dbReference>
<feature type="domain" description="HNH nuclease" evidence="1">
    <location>
        <begin position="104"/>
        <end position="156"/>
    </location>
</feature>
<keyword evidence="2" id="KW-0540">Nuclease</keyword>
<protein>
    <submittedName>
        <fullName evidence="2">Endonuclease</fullName>
    </submittedName>
</protein>
<dbReference type="CDD" id="cd00085">
    <property type="entry name" value="HNHc"/>
    <property type="match status" value="1"/>
</dbReference>
<keyword evidence="2" id="KW-0378">Hydrolase</keyword>
<keyword evidence="2" id="KW-0255">Endonuclease</keyword>
<evidence type="ECO:0000313" key="2">
    <source>
        <dbReference type="EMBL" id="GAX59901.1"/>
    </source>
</evidence>